<evidence type="ECO:0000256" key="1">
    <source>
        <dbReference type="SAM" id="SignalP"/>
    </source>
</evidence>
<dbReference type="Gene3D" id="3.30.1340.30">
    <property type="match status" value="1"/>
</dbReference>
<evidence type="ECO:0000313" key="4">
    <source>
        <dbReference type="Proteomes" id="UP001206572"/>
    </source>
</evidence>
<dbReference type="PROSITE" id="PS50914">
    <property type="entry name" value="BON"/>
    <property type="match status" value="1"/>
</dbReference>
<evidence type="ECO:0000259" key="2">
    <source>
        <dbReference type="PROSITE" id="PS50914"/>
    </source>
</evidence>
<gene>
    <name evidence="3" type="ORF">NX780_04365</name>
</gene>
<dbReference type="EMBL" id="JANUHA010000002">
    <property type="protein sequence ID" value="MCS0595573.1"/>
    <property type="molecule type" value="Genomic_DNA"/>
</dbReference>
<comment type="caution">
    <text evidence="3">The sequence shown here is derived from an EMBL/GenBank/DDBJ whole genome shotgun (WGS) entry which is preliminary data.</text>
</comment>
<dbReference type="PROSITE" id="PS51257">
    <property type="entry name" value="PROKAR_LIPOPROTEIN"/>
    <property type="match status" value="1"/>
</dbReference>
<proteinExistence type="predicted"/>
<protein>
    <submittedName>
        <fullName evidence="3">BON domain-containing protein</fullName>
    </submittedName>
</protein>
<dbReference type="RefSeq" id="WP_258826625.1">
    <property type="nucleotide sequence ID" value="NZ_JANUHA010000002.1"/>
</dbReference>
<dbReference type="PANTHER" id="PTHR34606:SF16">
    <property type="entry name" value="BON DOMAIN-CONTAINING PROTEIN"/>
    <property type="match status" value="1"/>
</dbReference>
<dbReference type="InterPro" id="IPR007055">
    <property type="entry name" value="BON_dom"/>
</dbReference>
<dbReference type="Proteomes" id="UP001206572">
    <property type="component" value="Unassembled WGS sequence"/>
</dbReference>
<keyword evidence="4" id="KW-1185">Reference proteome</keyword>
<dbReference type="SMART" id="SM00749">
    <property type="entry name" value="BON"/>
    <property type="match status" value="1"/>
</dbReference>
<dbReference type="PANTHER" id="PTHR34606">
    <property type="entry name" value="BON DOMAIN-CONTAINING PROTEIN"/>
    <property type="match status" value="1"/>
</dbReference>
<dbReference type="InterPro" id="IPR014004">
    <property type="entry name" value="Transpt-assoc_nodulatn_dom_bac"/>
</dbReference>
<feature type="signal peptide" evidence="1">
    <location>
        <begin position="1"/>
        <end position="28"/>
    </location>
</feature>
<reference evidence="3 4" key="1">
    <citation type="submission" date="2022-08" db="EMBL/GenBank/DDBJ databases">
        <title>Reclassification of Massilia species as members of the genera Telluria, Duganella, Pseudoduganella, Mokoshia gen. nov. and Zemynaea gen. nov. using orthogonal and non-orthogonal genome-based approaches.</title>
        <authorList>
            <person name="Bowman J.P."/>
        </authorList>
    </citation>
    <scope>NUCLEOTIDE SEQUENCE [LARGE SCALE GENOMIC DNA]</scope>
    <source>
        <strain evidence="3 4">JCM 31661</strain>
    </source>
</reference>
<keyword evidence="1" id="KW-0732">Signal</keyword>
<name>A0ABT2AHA4_9BURK</name>
<sequence length="113" mass="12234">MNLLSRIQNVRAQLILAGLVLAILSACAPTGTQRGTGEYIDDTAITSRIKTAFATSPEVKATEVQVETYRGTVQLSGFVDSSESALRAAQIARETPGVKEVRNSMVVREPRRE</sequence>
<accession>A0ABT2AHA4</accession>
<feature type="chain" id="PRO_5047136130" evidence="1">
    <location>
        <begin position="29"/>
        <end position="113"/>
    </location>
</feature>
<feature type="domain" description="BON" evidence="2">
    <location>
        <begin position="41"/>
        <end position="109"/>
    </location>
</feature>
<organism evidence="3 4">
    <name type="scientific">Massilia agri</name>
    <dbReference type="NCBI Taxonomy" id="1886785"/>
    <lineage>
        <taxon>Bacteria</taxon>
        <taxon>Pseudomonadati</taxon>
        <taxon>Pseudomonadota</taxon>
        <taxon>Betaproteobacteria</taxon>
        <taxon>Burkholderiales</taxon>
        <taxon>Oxalobacteraceae</taxon>
        <taxon>Telluria group</taxon>
        <taxon>Massilia</taxon>
    </lineage>
</organism>
<evidence type="ECO:0000313" key="3">
    <source>
        <dbReference type="EMBL" id="MCS0595573.1"/>
    </source>
</evidence>
<dbReference type="InterPro" id="IPR051686">
    <property type="entry name" value="Lipoprotein_DolP"/>
</dbReference>
<dbReference type="Pfam" id="PF04972">
    <property type="entry name" value="BON"/>
    <property type="match status" value="1"/>
</dbReference>